<dbReference type="EMBL" id="BKCP01008292">
    <property type="protein sequence ID" value="GER48478.1"/>
    <property type="molecule type" value="Genomic_DNA"/>
</dbReference>
<name>A0A5A7QU98_STRAF</name>
<evidence type="ECO:0000313" key="5">
    <source>
        <dbReference type="Proteomes" id="UP000325081"/>
    </source>
</evidence>
<dbReference type="Pfam" id="PF14709">
    <property type="entry name" value="DND1_DSRM"/>
    <property type="match status" value="1"/>
</dbReference>
<keyword evidence="1" id="KW-0694">RNA-binding</keyword>
<dbReference type="InterPro" id="IPR014720">
    <property type="entry name" value="dsRBD_dom"/>
</dbReference>
<evidence type="ECO:0000313" key="4">
    <source>
        <dbReference type="EMBL" id="GER48478.1"/>
    </source>
</evidence>
<feature type="compositionally biased region" description="Basic and acidic residues" evidence="2">
    <location>
        <begin position="11"/>
        <end position="22"/>
    </location>
</feature>
<feature type="compositionally biased region" description="Acidic residues" evidence="2">
    <location>
        <begin position="1"/>
        <end position="10"/>
    </location>
</feature>
<accession>A0A5A7QU98</accession>
<dbReference type="OrthoDB" id="786951at2759"/>
<dbReference type="Gene3D" id="3.30.160.20">
    <property type="match status" value="1"/>
</dbReference>
<keyword evidence="5" id="KW-1185">Reference proteome</keyword>
<organism evidence="4 5">
    <name type="scientific">Striga asiatica</name>
    <name type="common">Asiatic witchweed</name>
    <name type="synonym">Buchnera asiatica</name>
    <dbReference type="NCBI Taxonomy" id="4170"/>
    <lineage>
        <taxon>Eukaryota</taxon>
        <taxon>Viridiplantae</taxon>
        <taxon>Streptophyta</taxon>
        <taxon>Embryophyta</taxon>
        <taxon>Tracheophyta</taxon>
        <taxon>Spermatophyta</taxon>
        <taxon>Magnoliopsida</taxon>
        <taxon>eudicotyledons</taxon>
        <taxon>Gunneridae</taxon>
        <taxon>Pentapetalae</taxon>
        <taxon>asterids</taxon>
        <taxon>lamiids</taxon>
        <taxon>Lamiales</taxon>
        <taxon>Orobanchaceae</taxon>
        <taxon>Buchnereae</taxon>
        <taxon>Striga</taxon>
    </lineage>
</organism>
<proteinExistence type="predicted"/>
<dbReference type="Proteomes" id="UP000325081">
    <property type="component" value="Unassembled WGS sequence"/>
</dbReference>
<sequence length="135" mass="15555">MALIEEEQEEKVDQEKISKLRDPGFISSNSEDTERKSSAKANLHELCTKARWKKPEFECCNEEGLDHQKLFTFKVLVRVREESTTLECYGNPRANKKAAANDAAEGAPWCLKHMGYELKKQQKSQNISGFNIYRK</sequence>
<dbReference type="SUPFAM" id="SSF54768">
    <property type="entry name" value="dsRNA-binding domain-like"/>
    <property type="match status" value="1"/>
</dbReference>
<reference evidence="5" key="1">
    <citation type="journal article" date="2019" name="Curr. Biol.">
        <title>Genome Sequence of Striga asiatica Provides Insight into the Evolution of Plant Parasitism.</title>
        <authorList>
            <person name="Yoshida S."/>
            <person name="Kim S."/>
            <person name="Wafula E.K."/>
            <person name="Tanskanen J."/>
            <person name="Kim Y.M."/>
            <person name="Honaas L."/>
            <person name="Yang Z."/>
            <person name="Spallek T."/>
            <person name="Conn C.E."/>
            <person name="Ichihashi Y."/>
            <person name="Cheong K."/>
            <person name="Cui S."/>
            <person name="Der J.P."/>
            <person name="Gundlach H."/>
            <person name="Jiao Y."/>
            <person name="Hori C."/>
            <person name="Ishida J.K."/>
            <person name="Kasahara H."/>
            <person name="Kiba T."/>
            <person name="Kim M.S."/>
            <person name="Koo N."/>
            <person name="Laohavisit A."/>
            <person name="Lee Y.H."/>
            <person name="Lumba S."/>
            <person name="McCourt P."/>
            <person name="Mortimer J.C."/>
            <person name="Mutuku J.M."/>
            <person name="Nomura T."/>
            <person name="Sasaki-Sekimoto Y."/>
            <person name="Seto Y."/>
            <person name="Wang Y."/>
            <person name="Wakatake T."/>
            <person name="Sakakibara H."/>
            <person name="Demura T."/>
            <person name="Yamaguchi S."/>
            <person name="Yoneyama K."/>
            <person name="Manabe R.I."/>
            <person name="Nelson D.C."/>
            <person name="Schulman A.H."/>
            <person name="Timko M.P."/>
            <person name="dePamphilis C.W."/>
            <person name="Choi D."/>
            <person name="Shirasu K."/>
        </authorList>
    </citation>
    <scope>NUCLEOTIDE SEQUENCE [LARGE SCALE GENOMIC DNA]</scope>
    <source>
        <strain evidence="5">cv. UVA1</strain>
    </source>
</reference>
<feature type="region of interest" description="Disordered" evidence="2">
    <location>
        <begin position="1"/>
        <end position="40"/>
    </location>
</feature>
<evidence type="ECO:0000256" key="2">
    <source>
        <dbReference type="SAM" id="MobiDB-lite"/>
    </source>
</evidence>
<dbReference type="SMART" id="SM00358">
    <property type="entry name" value="DSRM"/>
    <property type="match status" value="1"/>
</dbReference>
<comment type="caution">
    <text evidence="4">The sequence shown here is derived from an EMBL/GenBank/DDBJ whole genome shotgun (WGS) entry which is preliminary data.</text>
</comment>
<gene>
    <name evidence="4" type="ORF">STAS_25643</name>
</gene>
<dbReference type="PROSITE" id="PS50137">
    <property type="entry name" value="DS_RBD"/>
    <property type="match status" value="1"/>
</dbReference>
<dbReference type="GO" id="GO:0003723">
    <property type="term" value="F:RNA binding"/>
    <property type="evidence" value="ECO:0007669"/>
    <property type="project" value="UniProtKB-UniRule"/>
</dbReference>
<evidence type="ECO:0000256" key="1">
    <source>
        <dbReference type="PROSITE-ProRule" id="PRU00266"/>
    </source>
</evidence>
<protein>
    <submittedName>
        <fullName evidence="4">Ribonuclease 3-like protein 1</fullName>
    </submittedName>
</protein>
<evidence type="ECO:0000259" key="3">
    <source>
        <dbReference type="PROSITE" id="PS50137"/>
    </source>
</evidence>
<dbReference type="AlphaFoldDB" id="A0A5A7QU98"/>
<feature type="domain" description="DRBM" evidence="3">
    <location>
        <begin position="38"/>
        <end position="113"/>
    </location>
</feature>